<organism evidence="3 4">
    <name type="scientific">Salvia divinorum</name>
    <name type="common">Maria pastora</name>
    <name type="synonym">Diviner's sage</name>
    <dbReference type="NCBI Taxonomy" id="28513"/>
    <lineage>
        <taxon>Eukaryota</taxon>
        <taxon>Viridiplantae</taxon>
        <taxon>Streptophyta</taxon>
        <taxon>Embryophyta</taxon>
        <taxon>Tracheophyta</taxon>
        <taxon>Spermatophyta</taxon>
        <taxon>Magnoliopsida</taxon>
        <taxon>eudicotyledons</taxon>
        <taxon>Gunneridae</taxon>
        <taxon>Pentapetalae</taxon>
        <taxon>asterids</taxon>
        <taxon>lamiids</taxon>
        <taxon>Lamiales</taxon>
        <taxon>Lamiaceae</taxon>
        <taxon>Nepetoideae</taxon>
        <taxon>Mentheae</taxon>
        <taxon>Salviinae</taxon>
        <taxon>Salvia</taxon>
        <taxon>Salvia subgen. Calosphace</taxon>
    </lineage>
</organism>
<dbReference type="InterPro" id="IPR024752">
    <property type="entry name" value="Myb/SANT-like_dom"/>
</dbReference>
<protein>
    <recommendedName>
        <fullName evidence="2">Myb/SANT-like domain-containing protein</fullName>
    </recommendedName>
</protein>
<sequence>MSSTPQGNFAGDFSPSGLRDSGSTSKVKGDRTRRSWSKREEEVLLMALHDLVAGGWKSDNGFCPGYSTRVYQVMKREMPDTQLLVNPHINSKITTWKRCYNSLLLILDRSGVGFNSANDFKIECNDEQWSQIVKADINAKYMRYKSWPYLEDWKAIFGKDRGVGVRAEDVSSADDILYGKDASVADESQPNLSPYHLDDFFTEEQIQEGLNVDPAMESPLGESDTKSVKSPLSAKKNTRKRKPEDVLESILEVMTKIHVDTSERLRTLSTRIGYDFDLSAKRVEVSKMLKEIPLLPQKHRFMACDILVKEPERLDLFIGFSMVDKYDYILHILEEKHGI</sequence>
<dbReference type="Pfam" id="PF12776">
    <property type="entry name" value="Myb_DNA-bind_3"/>
    <property type="match status" value="1"/>
</dbReference>
<feature type="region of interest" description="Disordered" evidence="1">
    <location>
        <begin position="214"/>
        <end position="241"/>
    </location>
</feature>
<dbReference type="PANTHER" id="PTHR46250:SF15">
    <property type="entry name" value="OS01G0523800 PROTEIN"/>
    <property type="match status" value="1"/>
</dbReference>
<dbReference type="Proteomes" id="UP001567538">
    <property type="component" value="Unassembled WGS sequence"/>
</dbReference>
<name>A0ABD1FTD1_SALDI</name>
<reference evidence="3 4" key="1">
    <citation type="submission" date="2024-06" db="EMBL/GenBank/DDBJ databases">
        <title>A chromosome level genome sequence of Diviner's sage (Salvia divinorum).</title>
        <authorList>
            <person name="Ford S.A."/>
            <person name="Ro D.-K."/>
            <person name="Ness R.W."/>
            <person name="Phillips M.A."/>
        </authorList>
    </citation>
    <scope>NUCLEOTIDE SEQUENCE [LARGE SCALE GENOMIC DNA]</scope>
    <source>
        <strain evidence="3">SAF-2024a</strain>
        <tissue evidence="3">Leaf</tissue>
    </source>
</reference>
<keyword evidence="4" id="KW-1185">Reference proteome</keyword>
<dbReference type="EMBL" id="JBEAFC010000012">
    <property type="protein sequence ID" value="KAL1535111.1"/>
    <property type="molecule type" value="Genomic_DNA"/>
</dbReference>
<evidence type="ECO:0000313" key="3">
    <source>
        <dbReference type="EMBL" id="KAL1535111.1"/>
    </source>
</evidence>
<proteinExistence type="predicted"/>
<dbReference type="PANTHER" id="PTHR46250">
    <property type="entry name" value="MYB/SANT-LIKE DNA-BINDING DOMAIN PROTEIN-RELATED"/>
    <property type="match status" value="1"/>
</dbReference>
<evidence type="ECO:0000259" key="2">
    <source>
        <dbReference type="Pfam" id="PF12776"/>
    </source>
</evidence>
<feature type="domain" description="Myb/SANT-like" evidence="2">
    <location>
        <begin position="35"/>
        <end position="131"/>
    </location>
</feature>
<evidence type="ECO:0000313" key="4">
    <source>
        <dbReference type="Proteomes" id="UP001567538"/>
    </source>
</evidence>
<evidence type="ECO:0000256" key="1">
    <source>
        <dbReference type="SAM" id="MobiDB-lite"/>
    </source>
</evidence>
<dbReference type="AlphaFoldDB" id="A0ABD1FTD1"/>
<feature type="region of interest" description="Disordered" evidence="1">
    <location>
        <begin position="1"/>
        <end position="34"/>
    </location>
</feature>
<comment type="caution">
    <text evidence="3">The sequence shown here is derived from an EMBL/GenBank/DDBJ whole genome shotgun (WGS) entry which is preliminary data.</text>
</comment>
<accession>A0ABD1FTD1</accession>
<gene>
    <name evidence="3" type="ORF">AAHA92_31202</name>
</gene>